<evidence type="ECO:0000313" key="2">
    <source>
        <dbReference type="EMBL" id="KIW04530.1"/>
    </source>
</evidence>
<dbReference type="OrthoDB" id="3260408at2759"/>
<gene>
    <name evidence="2" type="ORF">PV09_04284</name>
</gene>
<dbReference type="EMBL" id="KN847540">
    <property type="protein sequence ID" value="KIW04530.1"/>
    <property type="molecule type" value="Genomic_DNA"/>
</dbReference>
<accession>A0A0D2ADL0</accession>
<dbReference type="VEuPathDB" id="FungiDB:PV09_04284"/>
<dbReference type="InParanoid" id="A0A0D2ADL0"/>
<feature type="region of interest" description="Disordered" evidence="1">
    <location>
        <begin position="521"/>
        <end position="546"/>
    </location>
</feature>
<dbReference type="HOGENOM" id="CLU_005461_1_0_1"/>
<dbReference type="PANTHER" id="PTHR23242">
    <property type="entry name" value="TRANSCRIPTION FACTOR HOXA13"/>
    <property type="match status" value="1"/>
</dbReference>
<feature type="compositionally biased region" description="Polar residues" evidence="1">
    <location>
        <begin position="631"/>
        <end position="658"/>
    </location>
</feature>
<sequence>MVITAVFRCPSTIANVSDESPKICRPYLHFRDQAMPYVQPYYDIYLKTYIDRAQPHVDSLNRNVVAPAAIFAKEKYTVYGAPCVAQLKDYAEGTWSSTLKPRLEVRRKWARAQYDQTLGPHVDQVYSIVKPYTREVFAEVAHMYDTTIIPLYYRAVPVLHQAFKHGHHISTEIIFPNVRYAQQVSFEFLRRKLWPMLVLLYGENVEPQLTKIMERVGRYKDARNMQNVVTGELNSEPTSMSSVTGKDVSITPSASASPERQTAIPTSSSNPVVEDDTREKIQSDLSGWKRKFALAAERGTTDLRNRVEEITSRQIENQAQGVANGLVIKLDETAKTVIDDVKAKIIELIQDLPEDADQDAEDALYEKVVQTVRSAGTAIKEKAQAIREWENKYDADTTSLVTAALESTLKIVDSIRDLGLQQIGMRWANMEGVTYEDWATYHDLKSEFDSWRHGIEDAALKHKGLEAARAEGERVREVAIRSAQNAVAELVRLRDASKWKIAARDSTDDFSSKVVPPRAKVVDASHGDSKNVAQSQPSDGTAEGLSAAVGAATSSIADLFKDGLEVVDALTEEAMSSVGSAYESVKLASTSSMDDLASSASFSAANAPRSVLSAAKDKSEQARSVVGTPAPENSQASISANLQHSEASPSTQSVISKSSPDKDEAFNAFPSISPQAPSIASDSISSNEPANELTTASSKVFGIPGALAADVGQKQIVLDHPFDADDTLSEYLAIAGDKGSELTDVVKEALKGFTAEPTQGIVEGITSVAGEQIARALTAASEALYGTPTGELEGIEDKLTKRYHEAVTAASYAIYGTPQPVLASIASQASAKFDEAVNLAKQQYSKASIEVAGTPKPAYEEAISSIESSYSESLSLASEKLESILGYTASITHLWASPTQGVYASVSSVASERLQQGLSKASSQYEKAKSAAGLQDPPAHQQYLAEAQKQYYQGIGFAHDQYSRFLEAASTAVYGTPTPAYQTLLELAQAQYTGAVSAAKSVYDELVQSINEVVDDKERSPAQSILASAASQYEFAKSQAADILAAASASASSAVFGTSAGNVEYLASAANEQLFGSTTPWLDAAASRASANWDSLISSASSAIYGTPAPWHESAYSQAGEYAAQATDAAASQYAALAGLFNELLVGKEPDFTESMMARLSSAYYTGMPNYASSASSLASELYASASSAASSVFTPPPTLEVILSRASEQINSVVDAASTQIYGTEPNLYEKASSAAADAASKVSAAVYGTPASFLERAQAGLADIGENAQKAISEAIYGTSTGSFEAASSLASSVYSSVSSVAAENAATVAEKFAQGYSAAGSKVSEAVYYSEKSALESAHARILAELSSAQARLEDLAAQATGSMKDNVNAMKSRMGEAAGSVSSAVANVKDEL</sequence>
<feature type="region of interest" description="Disordered" evidence="1">
    <location>
        <begin position="230"/>
        <end position="277"/>
    </location>
</feature>
<dbReference type="Proteomes" id="UP000053259">
    <property type="component" value="Unassembled WGS sequence"/>
</dbReference>
<name>A0A0D2ADL0_9PEZI</name>
<proteinExistence type="predicted"/>
<keyword evidence="3" id="KW-1185">Reference proteome</keyword>
<reference evidence="2 3" key="1">
    <citation type="submission" date="2015-01" db="EMBL/GenBank/DDBJ databases">
        <title>The Genome Sequence of Ochroconis gallopava CBS43764.</title>
        <authorList>
            <consortium name="The Broad Institute Genomics Platform"/>
            <person name="Cuomo C."/>
            <person name="de Hoog S."/>
            <person name="Gorbushina A."/>
            <person name="Stielow B."/>
            <person name="Teixiera M."/>
            <person name="Abouelleil A."/>
            <person name="Chapman S.B."/>
            <person name="Priest M."/>
            <person name="Young S.K."/>
            <person name="Wortman J."/>
            <person name="Nusbaum C."/>
            <person name="Birren B."/>
        </authorList>
    </citation>
    <scope>NUCLEOTIDE SEQUENCE [LARGE SCALE GENOMIC DNA]</scope>
    <source>
        <strain evidence="2 3">CBS 43764</strain>
    </source>
</reference>
<dbReference type="PANTHER" id="PTHR23242:SF9">
    <property type="entry name" value="TRANSCRIPTION FACTOR HOXA13"/>
    <property type="match status" value="1"/>
</dbReference>
<feature type="region of interest" description="Disordered" evidence="1">
    <location>
        <begin position="613"/>
        <end position="691"/>
    </location>
</feature>
<feature type="compositionally biased region" description="Polar residues" evidence="1">
    <location>
        <begin position="230"/>
        <end position="271"/>
    </location>
</feature>
<organism evidence="2 3">
    <name type="scientific">Verruconis gallopava</name>
    <dbReference type="NCBI Taxonomy" id="253628"/>
    <lineage>
        <taxon>Eukaryota</taxon>
        <taxon>Fungi</taxon>
        <taxon>Dikarya</taxon>
        <taxon>Ascomycota</taxon>
        <taxon>Pezizomycotina</taxon>
        <taxon>Dothideomycetes</taxon>
        <taxon>Pleosporomycetidae</taxon>
        <taxon>Venturiales</taxon>
        <taxon>Sympoventuriaceae</taxon>
        <taxon>Verruconis</taxon>
    </lineage>
</organism>
<dbReference type="GeneID" id="27312257"/>
<evidence type="ECO:0000313" key="3">
    <source>
        <dbReference type="Proteomes" id="UP000053259"/>
    </source>
</evidence>
<dbReference type="STRING" id="253628.A0A0D2ADL0"/>
<evidence type="ECO:0000256" key="1">
    <source>
        <dbReference type="SAM" id="MobiDB-lite"/>
    </source>
</evidence>
<dbReference type="RefSeq" id="XP_016214399.1">
    <property type="nucleotide sequence ID" value="XM_016357607.1"/>
</dbReference>
<protein>
    <submittedName>
        <fullName evidence="2">Uncharacterized protein</fullName>
    </submittedName>
</protein>
<feature type="compositionally biased region" description="Low complexity" evidence="1">
    <location>
        <begin position="668"/>
        <end position="686"/>
    </location>
</feature>